<feature type="compositionally biased region" description="Polar residues" evidence="1">
    <location>
        <begin position="531"/>
        <end position="550"/>
    </location>
</feature>
<dbReference type="EMBL" id="AK418107">
    <property type="protein sequence ID" value="BAN21322.1"/>
    <property type="molecule type" value="mRNA"/>
</dbReference>
<protein>
    <submittedName>
        <fullName evidence="3">Uncharacterized protein</fullName>
    </submittedName>
</protein>
<feature type="chain" id="PRO_5004381054" evidence="2">
    <location>
        <begin position="26"/>
        <end position="586"/>
    </location>
</feature>
<dbReference type="AlphaFoldDB" id="R4WTS5"/>
<keyword evidence="2" id="KW-0732">Signal</keyword>
<reference evidence="3" key="1">
    <citation type="journal article" date="2013" name="PLoS ONE">
        <title>Gene expression in gut symbiotic organ of stinkbug affected by extracellular bacterial symbiont.</title>
        <authorList>
            <person name="Futahashi R."/>
            <person name="Tanaka K."/>
            <person name="Tanahashi M."/>
            <person name="Nikoh N."/>
            <person name="Kikuchi Y."/>
            <person name="Lee B.L."/>
            <person name="Fukatsu T."/>
        </authorList>
    </citation>
    <scope>NUCLEOTIDE SEQUENCE</scope>
    <source>
        <tissue evidence="3">Midgut</tissue>
    </source>
</reference>
<evidence type="ECO:0000256" key="1">
    <source>
        <dbReference type="SAM" id="MobiDB-lite"/>
    </source>
</evidence>
<evidence type="ECO:0000313" key="3">
    <source>
        <dbReference type="EMBL" id="BAN21322.1"/>
    </source>
</evidence>
<accession>R4WTS5</accession>
<feature type="region of interest" description="Disordered" evidence="1">
    <location>
        <begin position="517"/>
        <end position="553"/>
    </location>
</feature>
<proteinExistence type="evidence at transcript level"/>
<sequence length="586" mass="67253">MKFINEPTASFLMFILSLKMSTTNAVDSKFSNFYYMKNQVFALREELQVDGLEEDSSFTGGYGVKTWLVLPSPSFTYLIGVKRRGLNLITISKKDGSLFQAVEKPMDIEGNITSAIAFNILNKNNQRTEGFVIISTDSPKYEIIWFKIQNYKLIEIWSWIRYAGASSMHYFKVVEERMEESRLIVLDCSGMTAHVYRLAMDTPTPTIRELEVISFEKPVLTLSLSFLLQEPFLYVVHNNELGIYRYKRVCSEAWIGNFVKITSLRDIDITQVYPFHSEGHEYLAIAGKDSAIWRIEPPANIIPEIQFENILEWLIMRTGPHKERILLFGKSISGEVKVFLNAGLGWIPHPSPSCYKYTKDRRQKIETHNELRCLRYKSWAGVASLEIGELPTLIFSDRRYLGEMFHVMITMKRDMLPFDMFPLMSSDNTNNFARMRSNLDGLVDDIEKNRGSENACNVFDMLTSIEQVAAKAKKQYYQYCSKSANFTNRYKEMLNFPKYEDSINSNDVIGQDIDNNLLNEGERKPNEDVVPSSTAEKSSRLPNTFVNSHPISPDLVQEGPAGFQIPNDMIDLSMAGFPKRQKLIVT</sequence>
<evidence type="ECO:0000256" key="2">
    <source>
        <dbReference type="SAM" id="SignalP"/>
    </source>
</evidence>
<feature type="signal peptide" evidence="2">
    <location>
        <begin position="1"/>
        <end position="25"/>
    </location>
</feature>
<organism evidence="3">
    <name type="scientific">Riptortus pedestris</name>
    <name type="common">Bean bug</name>
    <dbReference type="NCBI Taxonomy" id="329032"/>
    <lineage>
        <taxon>Eukaryota</taxon>
        <taxon>Metazoa</taxon>
        <taxon>Ecdysozoa</taxon>
        <taxon>Arthropoda</taxon>
        <taxon>Hexapoda</taxon>
        <taxon>Insecta</taxon>
        <taxon>Pterygota</taxon>
        <taxon>Neoptera</taxon>
        <taxon>Paraneoptera</taxon>
        <taxon>Hemiptera</taxon>
        <taxon>Heteroptera</taxon>
        <taxon>Panheteroptera</taxon>
        <taxon>Pentatomomorpha</taxon>
        <taxon>Coreoidea</taxon>
        <taxon>Alydidae</taxon>
        <taxon>Riptortus</taxon>
    </lineage>
</organism>
<name>R4WTS5_RIPPE</name>